<organism evidence="5 6">
    <name type="scientific">Aspergillus viridinutans</name>
    <dbReference type="NCBI Taxonomy" id="75553"/>
    <lineage>
        <taxon>Eukaryota</taxon>
        <taxon>Fungi</taxon>
        <taxon>Dikarya</taxon>
        <taxon>Ascomycota</taxon>
        <taxon>Pezizomycotina</taxon>
        <taxon>Eurotiomycetes</taxon>
        <taxon>Eurotiomycetidae</taxon>
        <taxon>Eurotiales</taxon>
        <taxon>Aspergillaceae</taxon>
        <taxon>Aspergillus</taxon>
        <taxon>Aspergillus subgen. Fumigati</taxon>
    </lineage>
</organism>
<feature type="active site" evidence="3">
    <location>
        <position position="191"/>
    </location>
</feature>
<evidence type="ECO:0000259" key="4">
    <source>
        <dbReference type="Pfam" id="PF07859"/>
    </source>
</evidence>
<dbReference type="InterPro" id="IPR050300">
    <property type="entry name" value="GDXG_lipolytic_enzyme"/>
</dbReference>
<keyword evidence="6" id="KW-1185">Reference proteome</keyword>
<dbReference type="AlphaFoldDB" id="A0A9P3F666"/>
<accession>A0A9P3F666</accession>
<dbReference type="GeneID" id="66930261"/>
<dbReference type="Pfam" id="PF07859">
    <property type="entry name" value="Abhydrolase_3"/>
    <property type="match status" value="1"/>
</dbReference>
<dbReference type="InterPro" id="IPR033140">
    <property type="entry name" value="Lipase_GDXG_put_SER_AS"/>
</dbReference>
<evidence type="ECO:0000313" key="6">
    <source>
        <dbReference type="Proteomes" id="UP000710440"/>
    </source>
</evidence>
<sequence>MMHTLTVRDKLDAFIRWFSVVAEATYAAATGFFRGPQGQIPDEEIQTAATAVSTAKIEECTQLTENRYMFKSYDQLYMHYCQKNDLKPHFVSNIRGLKGFWIGSPSAKYIAINFHGGGFAMDATAPYLDFWPRIQKSLANSGIETAWFHCTYTLTPHAGYPTQFQEAVEALRYILEDVGRSPSHILLAGDSAGANLCLAILSHLTHPSEDVPELIIKEPIKGVILMSPWVSFHHSWPSVEASEHRDIDAREVMTEWSRAYLNGWPSNNYIEAAEASEWWWDSIQVQQTLVLAGGDEALLDPIKAWVNRFKVPNPDTTLVIGERECHVAPLVWPMFGDYHETQQERALKHWLLERLG</sequence>
<name>A0A9P3F666_ASPVI</name>
<dbReference type="SUPFAM" id="SSF53474">
    <property type="entry name" value="alpha/beta-Hydrolases"/>
    <property type="match status" value="1"/>
</dbReference>
<comment type="caution">
    <text evidence="5">The sequence shown here is derived from an EMBL/GenBank/DDBJ whole genome shotgun (WGS) entry which is preliminary data.</text>
</comment>
<dbReference type="Proteomes" id="UP000710440">
    <property type="component" value="Unassembled WGS sequence"/>
</dbReference>
<evidence type="ECO:0000256" key="1">
    <source>
        <dbReference type="ARBA" id="ARBA00010515"/>
    </source>
</evidence>
<gene>
    <name evidence="5" type="ORF">Aspvir_002279</name>
</gene>
<reference evidence="5 6" key="1">
    <citation type="submission" date="2021-02" db="EMBL/GenBank/DDBJ databases">
        <title>Pan-genome distribution and transcriptional activeness of fungal secondary metabolism genes in Aspergillus section Fumigati.</title>
        <authorList>
            <person name="Takahashi H."/>
            <person name="Umemura M."/>
            <person name="Ninomiya A."/>
            <person name="Kusuya Y."/>
            <person name="Urayama S."/>
            <person name="Shimizu M."/>
            <person name="Watanabe A."/>
            <person name="Kamei K."/>
            <person name="Yaguchi T."/>
            <person name="Hagiwara D."/>
        </authorList>
    </citation>
    <scope>NUCLEOTIDE SEQUENCE [LARGE SCALE GENOMIC DNA]</scope>
    <source>
        <strain evidence="5 6">IFM 47045</strain>
    </source>
</reference>
<evidence type="ECO:0000313" key="5">
    <source>
        <dbReference type="EMBL" id="GIK06629.1"/>
    </source>
</evidence>
<evidence type="ECO:0000256" key="2">
    <source>
        <dbReference type="ARBA" id="ARBA00022801"/>
    </source>
</evidence>
<dbReference type="OrthoDB" id="2152029at2759"/>
<dbReference type="Gene3D" id="3.40.50.1820">
    <property type="entry name" value="alpha/beta hydrolase"/>
    <property type="match status" value="1"/>
</dbReference>
<evidence type="ECO:0000256" key="3">
    <source>
        <dbReference type="PROSITE-ProRule" id="PRU10038"/>
    </source>
</evidence>
<dbReference type="InterPro" id="IPR013094">
    <property type="entry name" value="AB_hydrolase_3"/>
</dbReference>
<protein>
    <recommendedName>
        <fullName evidence="4">Alpha/beta hydrolase fold-3 domain-containing protein</fullName>
    </recommendedName>
</protein>
<keyword evidence="2" id="KW-0378">Hydrolase</keyword>
<dbReference type="PROSITE" id="PS01174">
    <property type="entry name" value="LIPASE_GDXG_SER"/>
    <property type="match status" value="1"/>
</dbReference>
<dbReference type="PANTHER" id="PTHR48081:SF31">
    <property type="entry name" value="STERYL ACETYL HYDROLASE MUG81-RELATED"/>
    <property type="match status" value="1"/>
</dbReference>
<dbReference type="PANTHER" id="PTHR48081">
    <property type="entry name" value="AB HYDROLASE SUPERFAMILY PROTEIN C4A8.06C"/>
    <property type="match status" value="1"/>
</dbReference>
<dbReference type="GO" id="GO:0016787">
    <property type="term" value="F:hydrolase activity"/>
    <property type="evidence" value="ECO:0007669"/>
    <property type="project" value="UniProtKB-KW"/>
</dbReference>
<dbReference type="EMBL" id="BOPL01000011">
    <property type="protein sequence ID" value="GIK06629.1"/>
    <property type="molecule type" value="Genomic_DNA"/>
</dbReference>
<dbReference type="RefSeq" id="XP_043129815.1">
    <property type="nucleotide sequence ID" value="XM_043273880.1"/>
</dbReference>
<comment type="similarity">
    <text evidence="1">Belongs to the 'GDXG' lipolytic enzyme family.</text>
</comment>
<dbReference type="InterPro" id="IPR029058">
    <property type="entry name" value="AB_hydrolase_fold"/>
</dbReference>
<feature type="domain" description="Alpha/beta hydrolase fold-3" evidence="4">
    <location>
        <begin position="112"/>
        <end position="327"/>
    </location>
</feature>
<proteinExistence type="inferred from homology"/>